<keyword evidence="2" id="KW-0812">Transmembrane</keyword>
<dbReference type="InterPro" id="IPR057746">
    <property type="entry name" value="CpnT-like_N"/>
</dbReference>
<dbReference type="EMBL" id="AP023355">
    <property type="protein sequence ID" value="BCJ35009.1"/>
    <property type="molecule type" value="Genomic_DNA"/>
</dbReference>
<feature type="compositionally biased region" description="Basic and acidic residues" evidence="1">
    <location>
        <begin position="693"/>
        <end position="721"/>
    </location>
</feature>
<feature type="transmembrane region" description="Helical" evidence="2">
    <location>
        <begin position="115"/>
        <end position="137"/>
    </location>
</feature>
<feature type="compositionally biased region" description="Basic and acidic residues" evidence="1">
    <location>
        <begin position="433"/>
        <end position="466"/>
    </location>
</feature>
<dbReference type="KEGG" id="atl:Athai_25120"/>
<feature type="compositionally biased region" description="Low complexity" evidence="1">
    <location>
        <begin position="405"/>
        <end position="432"/>
    </location>
</feature>
<feature type="compositionally biased region" description="Basic and acidic residues" evidence="1">
    <location>
        <begin position="479"/>
        <end position="496"/>
    </location>
</feature>
<keyword evidence="2" id="KW-0472">Membrane</keyword>
<proteinExistence type="predicted"/>
<evidence type="ECO:0000313" key="4">
    <source>
        <dbReference type="EMBL" id="BCJ35009.1"/>
    </source>
</evidence>
<feature type="domain" description="Outer membrane channel protein CpnT-like N-terminal" evidence="3">
    <location>
        <begin position="15"/>
        <end position="147"/>
    </location>
</feature>
<feature type="compositionally biased region" description="Low complexity" evidence="1">
    <location>
        <begin position="330"/>
        <end position="378"/>
    </location>
</feature>
<organism evidence="4 5">
    <name type="scientific">Actinocatenispora thailandica</name>
    <dbReference type="NCBI Taxonomy" id="227318"/>
    <lineage>
        <taxon>Bacteria</taxon>
        <taxon>Bacillati</taxon>
        <taxon>Actinomycetota</taxon>
        <taxon>Actinomycetes</taxon>
        <taxon>Micromonosporales</taxon>
        <taxon>Micromonosporaceae</taxon>
        <taxon>Actinocatenispora</taxon>
    </lineage>
</organism>
<feature type="region of interest" description="Disordered" evidence="1">
    <location>
        <begin position="1034"/>
        <end position="1054"/>
    </location>
</feature>
<evidence type="ECO:0000256" key="2">
    <source>
        <dbReference type="SAM" id="Phobius"/>
    </source>
</evidence>
<gene>
    <name evidence="4" type="ORF">Athai_25120</name>
</gene>
<sequence length="1086" mass="113664">MGAGVSLEFPSWLEWLGWVIGADWPDGDEDAMRRLADAWTAMGTALGDASDNGDQAADLVMTALDAADGRAFDRTWSAYSGDDEAYLSKLKVACDGLAGLCEGCAEDIEYAKYTFYVMLILLAIDIAIMVAAAAATFGGSLAEIAIEEGLTQLAARRVAATVVRQIAERTAEKAAEFSVKELVKEGIKGTLKGELPDAVAQTFMYARGDEKGGWNFARTGNSVLSAGAGAVLGAGADTVGNKTGLGRAVFGDNPLGQAVKGALVGGATPLAVGALPGQDAPSLHDVVEGASGGAAGGALGFAKGKALEWYKSSPDGSHVAIPDADPSATLLASSSSPATDTSTVDSSVPSDAARSAGTADAGGASPAGAATHGGATTHVDSGTPAGTVRTESARPAAHAARTEPARPAARTEPAGPAAHAARAEPAGPAAHAARAEPARSPAHPEPDPTRTVESARHPLGDSRTVERPPGADQRATTPTHDESHGSTASHDTRGEHGAVGGSADRARPGGPEQLGTRHGGDEQSGARHGTDSGATADRPRQAGPDAGESDRSASRTADTAGAGEDRASGTPARGTDAAHAADEGRAGERPGGADDARHTGERARATPETPAPREEANDRSGRGSGTSVNRIDAVLNPPARPARATSSDTATEAEPAGTSARRTSDPAPGRDTTAGVTGRDPAQGRSHPADPANTDRHSRADEDPTARPRTDGSADRSHSRTAEVPAAPPDRAATTAERPTTSPETIGELGYDPLDPGFPDPGDGIDTVYHEGREWVRLADDAGWHRVEFRTTDARYAGKGFAARLRTFVDRYFPPHDGRTAEDLFNEARGKIDTIPPDGRRAEFQRISDDEAKRLAGIRTESQTIVPGDTEGTHRIIQKVVPAKDIAFYENGRFGGITGFVAKLVDVVQLKTPESLFRALRLDYNGTEFRSDQKEIHAVRMKLTEHQAEHELVIPSSERMMEFTPTGPGLPERSRTRMRPSPGPGSAPIRKMVCRRYWRPIRTLPVARSRCRTARRCGASETTVARRSMPSIIQGAGIGQPFPNRDKAVTGPVRDQRRKSVPCWERSHDDVQDVAVLFWRASSLPL</sequence>
<dbReference type="Proteomes" id="UP000611640">
    <property type="component" value="Chromosome"/>
</dbReference>
<feature type="region of interest" description="Disordered" evidence="1">
    <location>
        <begin position="330"/>
        <end position="753"/>
    </location>
</feature>
<feature type="compositionally biased region" description="Basic and acidic residues" evidence="1">
    <location>
        <begin position="579"/>
        <end position="621"/>
    </location>
</feature>
<evidence type="ECO:0000259" key="3">
    <source>
        <dbReference type="Pfam" id="PF25547"/>
    </source>
</evidence>
<dbReference type="AlphaFoldDB" id="A0A7R7DNQ9"/>
<accession>A0A7R7DNQ9</accession>
<evidence type="ECO:0000313" key="5">
    <source>
        <dbReference type="Proteomes" id="UP000611640"/>
    </source>
</evidence>
<keyword evidence="5" id="KW-1185">Reference proteome</keyword>
<evidence type="ECO:0000256" key="1">
    <source>
        <dbReference type="SAM" id="MobiDB-lite"/>
    </source>
</evidence>
<feature type="compositionally biased region" description="Basic and acidic residues" evidence="1">
    <location>
        <begin position="518"/>
        <end position="530"/>
    </location>
</feature>
<reference evidence="4 5" key="1">
    <citation type="submission" date="2020-08" db="EMBL/GenBank/DDBJ databases">
        <title>Whole genome shotgun sequence of Actinocatenispora thailandica NBRC 105041.</title>
        <authorList>
            <person name="Komaki H."/>
            <person name="Tamura T."/>
        </authorList>
    </citation>
    <scope>NUCLEOTIDE SEQUENCE [LARGE SCALE GENOMIC DNA]</scope>
    <source>
        <strain evidence="4 5">NBRC 105041</strain>
    </source>
</reference>
<feature type="compositionally biased region" description="Low complexity" evidence="1">
    <location>
        <begin position="729"/>
        <end position="753"/>
    </location>
</feature>
<protein>
    <recommendedName>
        <fullName evidence="3">Outer membrane channel protein CpnT-like N-terminal domain-containing protein</fullName>
    </recommendedName>
</protein>
<name>A0A7R7DNQ9_9ACTN</name>
<feature type="region of interest" description="Disordered" evidence="1">
    <location>
        <begin position="961"/>
        <end position="986"/>
    </location>
</feature>
<dbReference type="Pfam" id="PF25547">
    <property type="entry name" value="WXG100_2"/>
    <property type="match status" value="1"/>
</dbReference>
<keyword evidence="2" id="KW-1133">Transmembrane helix</keyword>